<evidence type="ECO:0000313" key="3">
    <source>
        <dbReference type="Proteomes" id="UP001595850"/>
    </source>
</evidence>
<dbReference type="EMBL" id="JBHSBM010000011">
    <property type="protein sequence ID" value="MFC4058017.1"/>
    <property type="molecule type" value="Genomic_DNA"/>
</dbReference>
<name>A0ABV8I4S9_9ACTN</name>
<keyword evidence="3" id="KW-1185">Reference proteome</keyword>
<accession>A0ABV8I4S9</accession>
<dbReference type="Proteomes" id="UP001595850">
    <property type="component" value="Unassembled WGS sequence"/>
</dbReference>
<dbReference type="SUPFAM" id="SSF143120">
    <property type="entry name" value="YefM-like"/>
    <property type="match status" value="1"/>
</dbReference>
<dbReference type="RefSeq" id="WP_377286169.1">
    <property type="nucleotide sequence ID" value="NZ_JBHSBM010000011.1"/>
</dbReference>
<proteinExistence type="inferred from homology"/>
<organism evidence="2 3">
    <name type="scientific">Planomonospora corallina</name>
    <dbReference type="NCBI Taxonomy" id="1806052"/>
    <lineage>
        <taxon>Bacteria</taxon>
        <taxon>Bacillati</taxon>
        <taxon>Actinomycetota</taxon>
        <taxon>Actinomycetes</taxon>
        <taxon>Streptosporangiales</taxon>
        <taxon>Streptosporangiaceae</taxon>
        <taxon>Planomonospora</taxon>
    </lineage>
</organism>
<comment type="caution">
    <text evidence="2">The sequence shown here is derived from an EMBL/GenBank/DDBJ whole genome shotgun (WGS) entry which is preliminary data.</text>
</comment>
<sequence>MSEPVFEDHVVGVRDLTHKTSQILARVKGGETLTITERGEPIAKVVPLRQPRMVMPSVGYVASGDPTWASRADEELEGFGE</sequence>
<reference evidence="3" key="1">
    <citation type="journal article" date="2019" name="Int. J. Syst. Evol. Microbiol.">
        <title>The Global Catalogue of Microorganisms (GCM) 10K type strain sequencing project: providing services to taxonomists for standard genome sequencing and annotation.</title>
        <authorList>
            <consortium name="The Broad Institute Genomics Platform"/>
            <consortium name="The Broad Institute Genome Sequencing Center for Infectious Disease"/>
            <person name="Wu L."/>
            <person name="Ma J."/>
        </authorList>
    </citation>
    <scope>NUCLEOTIDE SEQUENCE [LARGE SCALE GENOMIC DNA]</scope>
    <source>
        <strain evidence="3">TBRC 4489</strain>
    </source>
</reference>
<dbReference type="NCBIfam" id="TIGR01552">
    <property type="entry name" value="phd_fam"/>
    <property type="match status" value="1"/>
</dbReference>
<evidence type="ECO:0000256" key="1">
    <source>
        <dbReference type="ARBA" id="ARBA00009981"/>
    </source>
</evidence>
<gene>
    <name evidence="2" type="ORF">ACFOWE_06905</name>
</gene>
<protein>
    <submittedName>
        <fullName evidence="2">Type II toxin-antitoxin system Phd/YefM family antitoxin</fullName>
    </submittedName>
</protein>
<dbReference type="InterPro" id="IPR036165">
    <property type="entry name" value="YefM-like_sf"/>
</dbReference>
<evidence type="ECO:0000313" key="2">
    <source>
        <dbReference type="EMBL" id="MFC4058017.1"/>
    </source>
</evidence>
<comment type="similarity">
    <text evidence="1">Belongs to the phD/YefM antitoxin family.</text>
</comment>